<proteinExistence type="predicted"/>
<dbReference type="RefSeq" id="WP_268943882.1">
    <property type="nucleotide sequence ID" value="NZ_JAPTYD010000051.1"/>
</dbReference>
<sequence length="64" mass="6808">MASAEAGVAGLSLDVRGSEEMVMSRMWWQFSGGALREVTLASPDKLKQAFQKSASDEAAATMGR</sequence>
<dbReference type="Proteomes" id="UP001149822">
    <property type="component" value="Unassembled WGS sequence"/>
</dbReference>
<dbReference type="EMBL" id="JAPTYD010000051">
    <property type="protein sequence ID" value="MCZ0963786.1"/>
    <property type="molecule type" value="Genomic_DNA"/>
</dbReference>
<evidence type="ECO:0000313" key="1">
    <source>
        <dbReference type="EMBL" id="MCZ0963786.1"/>
    </source>
</evidence>
<name>A0ABT4J9H7_9RHOB</name>
<keyword evidence="2" id="KW-1185">Reference proteome</keyword>
<protein>
    <recommendedName>
        <fullName evidence="3">WYL domain-containing protein</fullName>
    </recommendedName>
</protein>
<comment type="caution">
    <text evidence="1">The sequence shown here is derived from an EMBL/GenBank/DDBJ whole genome shotgun (WGS) entry which is preliminary data.</text>
</comment>
<gene>
    <name evidence="1" type="ORF">OU682_19505</name>
</gene>
<reference evidence="1" key="1">
    <citation type="submission" date="2022-12" db="EMBL/GenBank/DDBJ databases">
        <title>Paracoccus sp. EF6 isolated from a lake water.</title>
        <authorList>
            <person name="Liu H."/>
        </authorList>
    </citation>
    <scope>NUCLEOTIDE SEQUENCE</scope>
    <source>
        <strain evidence="1">EF6</strain>
    </source>
</reference>
<evidence type="ECO:0008006" key="3">
    <source>
        <dbReference type="Google" id="ProtNLM"/>
    </source>
</evidence>
<evidence type="ECO:0000313" key="2">
    <source>
        <dbReference type="Proteomes" id="UP001149822"/>
    </source>
</evidence>
<organism evidence="1 2">
    <name type="scientific">Paracoccus benzoatiresistens</name>
    <dbReference type="NCBI Taxonomy" id="2997341"/>
    <lineage>
        <taxon>Bacteria</taxon>
        <taxon>Pseudomonadati</taxon>
        <taxon>Pseudomonadota</taxon>
        <taxon>Alphaproteobacteria</taxon>
        <taxon>Rhodobacterales</taxon>
        <taxon>Paracoccaceae</taxon>
        <taxon>Paracoccus</taxon>
    </lineage>
</organism>
<accession>A0ABT4J9H7</accession>